<accession>A0A2S0WUA7</accession>
<dbReference type="AlphaFoldDB" id="A0A2S0WUA7"/>
<feature type="compositionally biased region" description="Basic and acidic residues" evidence="1">
    <location>
        <begin position="11"/>
        <end position="39"/>
    </location>
</feature>
<evidence type="ECO:0000313" key="3">
    <source>
        <dbReference type="Proteomes" id="UP000244729"/>
    </source>
</evidence>
<dbReference type="OrthoDB" id="32458at2"/>
<sequence length="146" mass="15937">MATSDTSGGLSKEEREAVKQRAKEVREQEKAGKSRAAGEKAVQDAIAQLEPEDKVLAEGLYAVVTEVAPDLVPKTYYGMPGFANAEGKIVLFIQPAKKFGTRYATIGFEDKAHLDDGELWPVGYAIRNWTPAVEQKITELVRKAVG</sequence>
<evidence type="ECO:0000313" key="2">
    <source>
        <dbReference type="EMBL" id="AWB94880.1"/>
    </source>
</evidence>
<evidence type="ECO:0008006" key="4">
    <source>
        <dbReference type="Google" id="ProtNLM"/>
    </source>
</evidence>
<proteinExistence type="predicted"/>
<keyword evidence="3" id="KW-1185">Reference proteome</keyword>
<dbReference type="KEGG" id="agm:DCE93_03755"/>
<organism evidence="2 3">
    <name type="scientific">Agromyces badenianii</name>
    <dbReference type="NCBI Taxonomy" id="2080742"/>
    <lineage>
        <taxon>Bacteria</taxon>
        <taxon>Bacillati</taxon>
        <taxon>Actinomycetota</taxon>
        <taxon>Actinomycetes</taxon>
        <taxon>Micrococcales</taxon>
        <taxon>Microbacteriaceae</taxon>
        <taxon>Agromyces</taxon>
    </lineage>
</organism>
<dbReference type="SUPFAM" id="SSF159888">
    <property type="entry name" value="YdhG-like"/>
    <property type="match status" value="1"/>
</dbReference>
<protein>
    <recommendedName>
        <fullName evidence="4">DUF1801 domain-containing protein</fullName>
    </recommendedName>
</protein>
<feature type="region of interest" description="Disordered" evidence="1">
    <location>
        <begin position="1"/>
        <end position="39"/>
    </location>
</feature>
<reference evidence="2 3" key="1">
    <citation type="submission" date="2018-04" db="EMBL/GenBank/DDBJ databases">
        <authorList>
            <person name="Li J."/>
        </authorList>
    </citation>
    <scope>NUCLEOTIDE SEQUENCE [LARGE SCALE GENOMIC DNA]</scope>
    <source>
        <strain evidence="3">30A</strain>
    </source>
</reference>
<name>A0A2S0WUA7_9MICO</name>
<dbReference type="EMBL" id="CP028913">
    <property type="protein sequence ID" value="AWB94880.1"/>
    <property type="molecule type" value="Genomic_DNA"/>
</dbReference>
<dbReference type="RefSeq" id="WP_108594701.1">
    <property type="nucleotide sequence ID" value="NZ_CP028913.1"/>
</dbReference>
<gene>
    <name evidence="2" type="ORF">DCE93_03755</name>
</gene>
<dbReference type="Proteomes" id="UP000244729">
    <property type="component" value="Chromosome"/>
</dbReference>
<dbReference type="Gene3D" id="3.90.1150.200">
    <property type="match status" value="1"/>
</dbReference>
<evidence type="ECO:0000256" key="1">
    <source>
        <dbReference type="SAM" id="MobiDB-lite"/>
    </source>
</evidence>